<dbReference type="EMBL" id="UPSH01000001">
    <property type="protein sequence ID" value="VBB17613.1"/>
    <property type="molecule type" value="Genomic_DNA"/>
</dbReference>
<reference evidence="1 2" key="1">
    <citation type="submission" date="2018-10" db="EMBL/GenBank/DDBJ databases">
        <authorList>
            <consortium name="IHU Genomes"/>
        </authorList>
    </citation>
    <scope>NUCLEOTIDE SEQUENCE [LARGE SCALE GENOMIC DNA]</scope>
    <source>
        <strain evidence="1 2">A1</strain>
    </source>
</reference>
<accession>A0A5K0U8G0</accession>
<organism evidence="1 2">
    <name type="scientific">Yasminevirus sp. GU-2018</name>
    <dbReference type="NCBI Taxonomy" id="2420051"/>
    <lineage>
        <taxon>Viruses</taxon>
        <taxon>Varidnaviria</taxon>
        <taxon>Bamfordvirae</taxon>
        <taxon>Nucleocytoviricota</taxon>
        <taxon>Megaviricetes</taxon>
        <taxon>Imitervirales</taxon>
        <taxon>Mimiviridae</taxon>
        <taxon>Klosneuvirinae</taxon>
        <taxon>Yasminevirus</taxon>
        <taxon>Yasminevirus saudimassiliense</taxon>
    </lineage>
</organism>
<protein>
    <submittedName>
        <fullName evidence="1">Uncharacterized protein</fullName>
    </submittedName>
</protein>
<gene>
    <name evidence="1" type="ORF">YASMINEVIRUS_76</name>
</gene>
<proteinExistence type="predicted"/>
<sequence length="164" mass="19092">MCKPTRIFNMHRIGIDFGNTIGEVDVDPDTKGFSVIRMFVDKYGSSNMFIVSKAGDEMKNRIEEWLVKNNFFATTNFLKENVIFVKEYFDKRDVVIKNKIDVFIDDHYKVVSSLCDVPTIKHIVWFNKKGDIKLIPKEYRSKVVISSLWGKVWAHSWNSSRATS</sequence>
<keyword evidence="2" id="KW-1185">Reference proteome</keyword>
<evidence type="ECO:0000313" key="1">
    <source>
        <dbReference type="EMBL" id="VBB17613.1"/>
    </source>
</evidence>
<evidence type="ECO:0000313" key="2">
    <source>
        <dbReference type="Proteomes" id="UP000594342"/>
    </source>
</evidence>
<comment type="caution">
    <text evidence="1">The sequence shown here is derived from an EMBL/GenBank/DDBJ whole genome shotgun (WGS) entry which is preliminary data.</text>
</comment>
<dbReference type="Proteomes" id="UP000594342">
    <property type="component" value="Unassembled WGS sequence"/>
</dbReference>
<name>A0A5K0U8G0_9VIRU</name>